<dbReference type="PANTHER" id="PTHR42798:SF7">
    <property type="entry name" value="ALPHA-D-RIBOSE 1-METHYLPHOSPHONATE 5-TRIPHOSPHATE SYNTHASE SUBUNIT PHNL"/>
    <property type="match status" value="1"/>
</dbReference>
<evidence type="ECO:0000256" key="1">
    <source>
        <dbReference type="ARBA" id="ARBA00005417"/>
    </source>
</evidence>
<dbReference type="Pfam" id="PF00005">
    <property type="entry name" value="ABC_tran"/>
    <property type="match status" value="1"/>
</dbReference>
<dbReference type="PANTHER" id="PTHR42798">
    <property type="entry name" value="LIPOPROTEIN-RELEASING SYSTEM ATP-BINDING PROTEIN LOLD"/>
    <property type="match status" value="1"/>
</dbReference>
<reference evidence="3 4" key="1">
    <citation type="journal article" date="2016" name="Microbiol. Immunol.">
        <title>Complete genome sequence of Streptococcus troglodytae TKU31 isolated from the oral cavity of a chimpanzee (Pan troglodytes).</title>
        <authorList>
            <person name="Okamoto M."/>
            <person name="Naito M."/>
            <person name="Miyanohara M."/>
            <person name="Imai S."/>
            <person name="Nomura Y."/>
            <person name="Saito W."/>
            <person name="Momoi Y."/>
            <person name="Takada K."/>
            <person name="Miyabe-Nishiwaki T."/>
            <person name="Tomonaga M."/>
            <person name="Hanada N."/>
        </authorList>
    </citation>
    <scope>NUCLEOTIDE SEQUENCE [LARGE SCALE GENOMIC DNA]</scope>
    <source>
        <strain evidence="4">TKU 31</strain>
    </source>
</reference>
<dbReference type="PROSITE" id="PS00211">
    <property type="entry name" value="ABC_TRANSPORTER_1"/>
    <property type="match status" value="1"/>
</dbReference>
<accession>A0A1L7LM14</accession>
<proteinExistence type="inferred from homology"/>
<dbReference type="InterPro" id="IPR017871">
    <property type="entry name" value="ABC_transporter-like_CS"/>
</dbReference>
<keyword evidence="3" id="KW-0547">Nucleotide-binding</keyword>
<gene>
    <name evidence="3" type="ORF">SRT_19760</name>
</gene>
<dbReference type="Gene3D" id="3.40.50.300">
    <property type="entry name" value="P-loop containing nucleotide triphosphate hydrolases"/>
    <property type="match status" value="1"/>
</dbReference>
<comment type="similarity">
    <text evidence="1">Belongs to the ABC transporter superfamily.</text>
</comment>
<dbReference type="InterPro" id="IPR027417">
    <property type="entry name" value="P-loop_NTPase"/>
</dbReference>
<protein>
    <submittedName>
        <fullName evidence="3">ABC transporter, ATP-binding protein</fullName>
    </submittedName>
</protein>
<organism evidence="3 4">
    <name type="scientific">Streptococcus troglodytae</name>
    <dbReference type="NCBI Taxonomy" id="1111760"/>
    <lineage>
        <taxon>Bacteria</taxon>
        <taxon>Bacillati</taxon>
        <taxon>Bacillota</taxon>
        <taxon>Bacilli</taxon>
        <taxon>Lactobacillales</taxon>
        <taxon>Streptococcaceae</taxon>
        <taxon>Streptococcus</taxon>
    </lineage>
</organism>
<evidence type="ECO:0000313" key="4">
    <source>
        <dbReference type="Proteomes" id="UP000217758"/>
    </source>
</evidence>
<dbReference type="EMBL" id="AP014612">
    <property type="protein sequence ID" value="BAQ25237.1"/>
    <property type="molecule type" value="Genomic_DNA"/>
</dbReference>
<dbReference type="GO" id="GO:0016887">
    <property type="term" value="F:ATP hydrolysis activity"/>
    <property type="evidence" value="ECO:0007669"/>
    <property type="project" value="InterPro"/>
</dbReference>
<dbReference type="Proteomes" id="UP000217758">
    <property type="component" value="Chromosome"/>
</dbReference>
<evidence type="ECO:0000313" key="3">
    <source>
        <dbReference type="EMBL" id="BAQ25237.1"/>
    </source>
</evidence>
<evidence type="ECO:0000259" key="2">
    <source>
        <dbReference type="Pfam" id="PF00005"/>
    </source>
</evidence>
<keyword evidence="3" id="KW-0067">ATP-binding</keyword>
<dbReference type="GO" id="GO:0005524">
    <property type="term" value="F:ATP binding"/>
    <property type="evidence" value="ECO:0007669"/>
    <property type="project" value="UniProtKB-KW"/>
</dbReference>
<dbReference type="InterPro" id="IPR003439">
    <property type="entry name" value="ABC_transporter-like_ATP-bd"/>
</dbReference>
<dbReference type="AlphaFoldDB" id="A0A1L7LM14"/>
<dbReference type="KEGG" id="strg:SRT_19760"/>
<sequence length="170" mass="19084">MRQFGYVFQQPHLINSLTVRENIILAASVLNKQVDATIADEANELMELTGIIELADRNTMSLSGGQAQRVSICRSFMNDPKLVFADEPTGSLNSKSSEEIMDLFVDINHKGSTIMLVTHDPLVAAKANQVWFLLDGVIYRKEFLGPWDKSQTSIINRKNKINDIMSEIEI</sequence>
<feature type="domain" description="ABC transporter" evidence="2">
    <location>
        <begin position="2"/>
        <end position="89"/>
    </location>
</feature>
<keyword evidence="4" id="KW-1185">Reference proteome</keyword>
<name>A0A1L7LM14_9STRE</name>
<dbReference type="SUPFAM" id="SSF52540">
    <property type="entry name" value="P-loop containing nucleoside triphosphate hydrolases"/>
    <property type="match status" value="1"/>
</dbReference>